<dbReference type="SUPFAM" id="SSF56300">
    <property type="entry name" value="Metallo-dependent phosphatases"/>
    <property type="match status" value="1"/>
</dbReference>
<evidence type="ECO:0000313" key="5">
    <source>
        <dbReference type="Proteomes" id="UP001159427"/>
    </source>
</evidence>
<dbReference type="EMBL" id="CALNXI010000515">
    <property type="protein sequence ID" value="CAH3028482.1"/>
    <property type="molecule type" value="Genomic_DNA"/>
</dbReference>
<gene>
    <name evidence="4" type="ORF">PEVE_00034213</name>
</gene>
<comment type="similarity">
    <text evidence="1">Belongs to the UPF0046 family.</text>
</comment>
<evidence type="ECO:0000313" key="4">
    <source>
        <dbReference type="EMBL" id="CAH3028482.1"/>
    </source>
</evidence>
<sequence length="310" mass="35401">LRVSQVERVTEVYLELRKKMKKLLSKKKLLKSASTENVLEKHANKPTIAWNLLESSQVVKEVKRMDCNHPKPDGHTRFVCISDTHNRTDRLEYPIPDGDVLIHAGDFTSCGTRDQVIHFNKFLSTLSHPYKVVIAGNHEVGFDLSSYDSLWSYFSSNKDEPEEIRRQLTNCIYLEDEEVDVLGFRIFGSPWTPEFCDWAFMKARGESIQEMWNKIPDGIDILVTHGPPLGHGDRTISNVRAGCLNLLHTVQSRVKPKYHIFGHIHEGYGITTDGVTTFVNASTVTVQYRPSHPPIVFDLPNKSTLEQEEK</sequence>
<reference evidence="4 5" key="1">
    <citation type="submission" date="2022-05" db="EMBL/GenBank/DDBJ databases">
        <authorList>
            <consortium name="Genoscope - CEA"/>
            <person name="William W."/>
        </authorList>
    </citation>
    <scope>NUCLEOTIDE SEQUENCE [LARGE SCALE GENOMIC DNA]</scope>
</reference>
<dbReference type="PANTHER" id="PTHR12905:SF0">
    <property type="entry name" value="CALCINEURIN-LIKE PHOSPHOESTERASE DOMAIN-CONTAINING PROTEIN"/>
    <property type="match status" value="1"/>
</dbReference>
<dbReference type="InterPro" id="IPR024201">
    <property type="entry name" value="Calcineurin-like_Pesterase"/>
</dbReference>
<organism evidence="4 5">
    <name type="scientific">Porites evermanni</name>
    <dbReference type="NCBI Taxonomy" id="104178"/>
    <lineage>
        <taxon>Eukaryota</taxon>
        <taxon>Metazoa</taxon>
        <taxon>Cnidaria</taxon>
        <taxon>Anthozoa</taxon>
        <taxon>Hexacorallia</taxon>
        <taxon>Scleractinia</taxon>
        <taxon>Fungiina</taxon>
        <taxon>Poritidae</taxon>
        <taxon>Porites</taxon>
    </lineage>
</organism>
<comment type="caution">
    <text evidence="4">The sequence shown here is derived from an EMBL/GenBank/DDBJ whole genome shotgun (WGS) entry which is preliminary data.</text>
</comment>
<feature type="domain" description="Calcineurin-like phosphoesterase" evidence="3">
    <location>
        <begin position="77"/>
        <end position="266"/>
    </location>
</feature>
<evidence type="ECO:0000256" key="2">
    <source>
        <dbReference type="SAM" id="Coils"/>
    </source>
</evidence>
<evidence type="ECO:0000256" key="1">
    <source>
        <dbReference type="ARBA" id="ARBA00007993"/>
    </source>
</evidence>
<proteinExistence type="inferred from homology"/>
<dbReference type="InterPro" id="IPR029052">
    <property type="entry name" value="Metallo-depent_PP-like"/>
</dbReference>
<dbReference type="InterPro" id="IPR004843">
    <property type="entry name" value="Calcineurin-like_PHP"/>
</dbReference>
<feature type="non-terminal residue" evidence="4">
    <location>
        <position position="1"/>
    </location>
</feature>
<dbReference type="Pfam" id="PF00149">
    <property type="entry name" value="Metallophos"/>
    <property type="match status" value="1"/>
</dbReference>
<dbReference type="Proteomes" id="UP001159427">
    <property type="component" value="Unassembled WGS sequence"/>
</dbReference>
<dbReference type="PIRSF" id="PIRSF035808">
    <property type="entry name" value="Pdiesterase_Brain_239"/>
    <property type="match status" value="1"/>
</dbReference>
<name>A0ABN8MFJ9_9CNID</name>
<accession>A0ABN8MFJ9</accession>
<dbReference type="Gene3D" id="3.60.21.10">
    <property type="match status" value="1"/>
</dbReference>
<dbReference type="CDD" id="cd07379">
    <property type="entry name" value="MPP_239FB"/>
    <property type="match status" value="1"/>
</dbReference>
<protein>
    <recommendedName>
        <fullName evidence="3">Calcineurin-like phosphoesterase domain-containing protein</fullName>
    </recommendedName>
</protein>
<keyword evidence="5" id="KW-1185">Reference proteome</keyword>
<dbReference type="PANTHER" id="PTHR12905">
    <property type="entry name" value="METALLOPHOSPHOESTERASE"/>
    <property type="match status" value="1"/>
</dbReference>
<feature type="coiled-coil region" evidence="2">
    <location>
        <begin position="6"/>
        <end position="33"/>
    </location>
</feature>
<evidence type="ECO:0000259" key="3">
    <source>
        <dbReference type="Pfam" id="PF00149"/>
    </source>
</evidence>
<dbReference type="InterPro" id="IPR051693">
    <property type="entry name" value="UPF0046_metallophosphoest"/>
</dbReference>
<keyword evidence="2" id="KW-0175">Coiled coil</keyword>